<dbReference type="Gene3D" id="2.102.10.10">
    <property type="entry name" value="Rieske [2Fe-2S] iron-sulphur domain"/>
    <property type="match status" value="1"/>
</dbReference>
<dbReference type="SUPFAM" id="SSF50022">
    <property type="entry name" value="ISP domain"/>
    <property type="match status" value="1"/>
</dbReference>
<dbReference type="PANTHER" id="PTHR21496:SF23">
    <property type="entry name" value="3-PHENYLPROPIONATE_CINNAMIC ACID DIOXYGENASE FERREDOXIN SUBUNIT"/>
    <property type="match status" value="1"/>
</dbReference>
<name>A0ABN3GXI0_9PSEU</name>
<keyword evidence="2" id="KW-0479">Metal-binding</keyword>
<reference evidence="6 7" key="1">
    <citation type="journal article" date="2019" name="Int. J. Syst. Evol. Microbiol.">
        <title>The Global Catalogue of Microorganisms (GCM) 10K type strain sequencing project: providing services to taxonomists for standard genome sequencing and annotation.</title>
        <authorList>
            <consortium name="The Broad Institute Genomics Platform"/>
            <consortium name="The Broad Institute Genome Sequencing Center for Infectious Disease"/>
            <person name="Wu L."/>
            <person name="Ma J."/>
        </authorList>
    </citation>
    <scope>NUCLEOTIDE SEQUENCE [LARGE SCALE GENOMIC DNA]</scope>
    <source>
        <strain evidence="6 7">JCM 16221</strain>
    </source>
</reference>
<keyword evidence="6" id="KW-0223">Dioxygenase</keyword>
<dbReference type="GO" id="GO:0051213">
    <property type="term" value="F:dioxygenase activity"/>
    <property type="evidence" value="ECO:0007669"/>
    <property type="project" value="UniProtKB-KW"/>
</dbReference>
<dbReference type="InterPro" id="IPR036922">
    <property type="entry name" value="Rieske_2Fe-2S_sf"/>
</dbReference>
<feature type="domain" description="Rieske" evidence="5">
    <location>
        <begin position="15"/>
        <end position="109"/>
    </location>
</feature>
<evidence type="ECO:0000256" key="2">
    <source>
        <dbReference type="ARBA" id="ARBA00022723"/>
    </source>
</evidence>
<accession>A0ABN3GXI0</accession>
<sequence length="126" mass="13575">MHSPFRYEQQEAFMILVGELADLQPGESVRVHGEVPIAVFNVDDELYAIDDTCSHQDASLSDGWLEGCAVECPLHAACFDLRTGQPSGPPAKKPVRTHAVSVEDGLIYVHESTRVTVGGAVAEEVG</sequence>
<evidence type="ECO:0000256" key="4">
    <source>
        <dbReference type="ARBA" id="ARBA00023014"/>
    </source>
</evidence>
<dbReference type="PROSITE" id="PS51296">
    <property type="entry name" value="RIESKE"/>
    <property type="match status" value="1"/>
</dbReference>
<dbReference type="PANTHER" id="PTHR21496">
    <property type="entry name" value="FERREDOXIN-RELATED"/>
    <property type="match status" value="1"/>
</dbReference>
<comment type="caution">
    <text evidence="6">The sequence shown here is derived from an EMBL/GenBank/DDBJ whole genome shotgun (WGS) entry which is preliminary data.</text>
</comment>
<evidence type="ECO:0000256" key="3">
    <source>
        <dbReference type="ARBA" id="ARBA00023004"/>
    </source>
</evidence>
<proteinExistence type="predicted"/>
<dbReference type="InterPro" id="IPR017941">
    <property type="entry name" value="Rieske_2Fe-2S"/>
</dbReference>
<keyword evidence="7" id="KW-1185">Reference proteome</keyword>
<evidence type="ECO:0000256" key="1">
    <source>
        <dbReference type="ARBA" id="ARBA00022714"/>
    </source>
</evidence>
<keyword evidence="1" id="KW-0001">2Fe-2S</keyword>
<dbReference type="EMBL" id="BAAARA010000024">
    <property type="protein sequence ID" value="GAA2363670.1"/>
    <property type="molecule type" value="Genomic_DNA"/>
</dbReference>
<keyword evidence="3" id="KW-0408">Iron</keyword>
<keyword evidence="4" id="KW-0411">Iron-sulfur</keyword>
<gene>
    <name evidence="6" type="ORF">GCM10009854_49280</name>
</gene>
<organism evidence="6 7">
    <name type="scientific">Saccharopolyspora halophila</name>
    <dbReference type="NCBI Taxonomy" id="405551"/>
    <lineage>
        <taxon>Bacteria</taxon>
        <taxon>Bacillati</taxon>
        <taxon>Actinomycetota</taxon>
        <taxon>Actinomycetes</taxon>
        <taxon>Pseudonocardiales</taxon>
        <taxon>Pseudonocardiaceae</taxon>
        <taxon>Saccharopolyspora</taxon>
    </lineage>
</organism>
<keyword evidence="6" id="KW-0560">Oxidoreductase</keyword>
<dbReference type="NCBIfam" id="NF007422">
    <property type="entry name" value="PRK09965.1"/>
    <property type="match status" value="1"/>
</dbReference>
<dbReference type="Proteomes" id="UP001501218">
    <property type="component" value="Unassembled WGS sequence"/>
</dbReference>
<evidence type="ECO:0000313" key="6">
    <source>
        <dbReference type="EMBL" id="GAA2363670.1"/>
    </source>
</evidence>
<evidence type="ECO:0000259" key="5">
    <source>
        <dbReference type="PROSITE" id="PS51296"/>
    </source>
</evidence>
<dbReference type="CDD" id="cd03528">
    <property type="entry name" value="Rieske_RO_ferredoxin"/>
    <property type="match status" value="1"/>
</dbReference>
<protein>
    <submittedName>
        <fullName evidence="6">Bifunctional 3-phenylpropionate/cinnamic acid dioxygenase ferredoxin subunit</fullName>
    </submittedName>
</protein>
<dbReference type="Pfam" id="PF00355">
    <property type="entry name" value="Rieske"/>
    <property type="match status" value="1"/>
</dbReference>
<evidence type="ECO:0000313" key="7">
    <source>
        <dbReference type="Proteomes" id="UP001501218"/>
    </source>
</evidence>